<feature type="transmembrane region" description="Helical" evidence="6">
    <location>
        <begin position="317"/>
        <end position="338"/>
    </location>
</feature>
<dbReference type="GO" id="GO:0022857">
    <property type="term" value="F:transmembrane transporter activity"/>
    <property type="evidence" value="ECO:0007669"/>
    <property type="project" value="InterPro"/>
</dbReference>
<dbReference type="SUPFAM" id="SSF103473">
    <property type="entry name" value="MFS general substrate transporter"/>
    <property type="match status" value="1"/>
</dbReference>
<dbReference type="Gene3D" id="1.20.1250.20">
    <property type="entry name" value="MFS general substrate transporter like domains"/>
    <property type="match status" value="1"/>
</dbReference>
<sequence>MGTFLMGTSEFVVVGLLPEIARDLSAGITGAGLLVTAFAVGMIGTPVVALASLKVPPRTTLVVALAVFATGHITVALSTDLPVILVARFLTALATGAFWSIGAAVAARVAGPGAAARAIGYVISGGILATVIGVPIGSFAGQVAGWRGPFWALAVLAVVTAAAIARCLPGSMPAGPITSVRKQIALLVTTKLWLVLLACVLINASVLSTYAFIAPLLTERAGIPDQLLPVSLVIFGLGALLGSFSSGRFGDRAPFATALTGGTAVLAALGALCLLSVFAIPATVLLALAGLFGMGTNPVLMALAVRYARHAPTLATSLATSFFNIGTALGSWVTARAIDGVGTIAIPVVGAVFAFLLLFPLTILLVLDRRNATGEKQRHDEAAVRAEAKAT</sequence>
<keyword evidence="2" id="KW-1003">Cell membrane</keyword>
<feature type="transmembrane region" description="Helical" evidence="6">
    <location>
        <begin position="85"/>
        <end position="106"/>
    </location>
</feature>
<dbReference type="PROSITE" id="PS50850">
    <property type="entry name" value="MFS"/>
    <property type="match status" value="1"/>
</dbReference>
<accession>A0A328HFQ8</accession>
<gene>
    <name evidence="8" type="ORF">DBZ45_11180</name>
</gene>
<comment type="caution">
    <text evidence="8">The sequence shown here is derived from an EMBL/GenBank/DDBJ whole genome shotgun (WGS) entry which is preliminary data.</text>
</comment>
<evidence type="ECO:0000256" key="4">
    <source>
        <dbReference type="ARBA" id="ARBA00022989"/>
    </source>
</evidence>
<dbReference type="GO" id="GO:0005886">
    <property type="term" value="C:plasma membrane"/>
    <property type="evidence" value="ECO:0007669"/>
    <property type="project" value="UniProtKB-SubCell"/>
</dbReference>
<keyword evidence="4 6" id="KW-1133">Transmembrane helix</keyword>
<feature type="transmembrane region" description="Helical" evidence="6">
    <location>
        <begin position="31"/>
        <end position="53"/>
    </location>
</feature>
<name>A0A328HFQ8_ARTGO</name>
<feature type="transmembrane region" description="Helical" evidence="6">
    <location>
        <begin position="150"/>
        <end position="171"/>
    </location>
</feature>
<evidence type="ECO:0000256" key="5">
    <source>
        <dbReference type="ARBA" id="ARBA00023136"/>
    </source>
</evidence>
<dbReference type="InterPro" id="IPR011701">
    <property type="entry name" value="MFS"/>
</dbReference>
<dbReference type="Proteomes" id="UP000249166">
    <property type="component" value="Unassembled WGS sequence"/>
</dbReference>
<dbReference type="PANTHER" id="PTHR43124:SF3">
    <property type="entry name" value="CHLORAMPHENICOL EFFLUX PUMP RV0191"/>
    <property type="match status" value="1"/>
</dbReference>
<proteinExistence type="predicted"/>
<feature type="transmembrane region" description="Helical" evidence="6">
    <location>
        <begin position="344"/>
        <end position="367"/>
    </location>
</feature>
<feature type="transmembrane region" description="Helical" evidence="6">
    <location>
        <begin position="226"/>
        <end position="244"/>
    </location>
</feature>
<evidence type="ECO:0000256" key="3">
    <source>
        <dbReference type="ARBA" id="ARBA00022692"/>
    </source>
</evidence>
<organism evidence="8 9">
    <name type="scientific">Arthrobacter globiformis</name>
    <dbReference type="NCBI Taxonomy" id="1665"/>
    <lineage>
        <taxon>Bacteria</taxon>
        <taxon>Bacillati</taxon>
        <taxon>Actinomycetota</taxon>
        <taxon>Actinomycetes</taxon>
        <taxon>Micrococcales</taxon>
        <taxon>Micrococcaceae</taxon>
        <taxon>Arthrobacter</taxon>
    </lineage>
</organism>
<feature type="domain" description="Major facilitator superfamily (MFS) profile" evidence="7">
    <location>
        <begin position="1"/>
        <end position="372"/>
    </location>
</feature>
<feature type="transmembrane region" description="Helical" evidence="6">
    <location>
        <begin position="256"/>
        <end position="278"/>
    </location>
</feature>
<dbReference type="AlphaFoldDB" id="A0A328HFQ8"/>
<dbReference type="Pfam" id="PF07690">
    <property type="entry name" value="MFS_1"/>
    <property type="match status" value="1"/>
</dbReference>
<protein>
    <submittedName>
        <fullName evidence="8">MFS transporter</fullName>
    </submittedName>
</protein>
<feature type="transmembrane region" description="Helical" evidence="6">
    <location>
        <begin position="284"/>
        <end position="305"/>
    </location>
</feature>
<evidence type="ECO:0000259" key="7">
    <source>
        <dbReference type="PROSITE" id="PS50850"/>
    </source>
</evidence>
<dbReference type="InterPro" id="IPR020846">
    <property type="entry name" value="MFS_dom"/>
</dbReference>
<evidence type="ECO:0000256" key="1">
    <source>
        <dbReference type="ARBA" id="ARBA00004651"/>
    </source>
</evidence>
<dbReference type="PANTHER" id="PTHR43124">
    <property type="entry name" value="PURINE EFFLUX PUMP PBUE"/>
    <property type="match status" value="1"/>
</dbReference>
<dbReference type="InterPro" id="IPR036259">
    <property type="entry name" value="MFS_trans_sf"/>
</dbReference>
<keyword evidence="5 6" id="KW-0472">Membrane</keyword>
<evidence type="ECO:0000313" key="8">
    <source>
        <dbReference type="EMBL" id="RAM37387.1"/>
    </source>
</evidence>
<feature type="transmembrane region" description="Helical" evidence="6">
    <location>
        <begin position="60"/>
        <end position="79"/>
    </location>
</feature>
<reference evidence="8 9" key="1">
    <citation type="submission" date="2018-04" db="EMBL/GenBank/DDBJ databases">
        <title>Bacteria isolated from cave deposits of Manipur.</title>
        <authorList>
            <person name="Sahoo D."/>
            <person name="Sarangthem I."/>
            <person name="Nandeibam J."/>
        </authorList>
    </citation>
    <scope>NUCLEOTIDE SEQUENCE [LARGE SCALE GENOMIC DNA]</scope>
    <source>
        <strain evidence="9">mrc11</strain>
    </source>
</reference>
<comment type="subcellular location">
    <subcellularLocation>
        <location evidence="1">Cell membrane</location>
        <topology evidence="1">Multi-pass membrane protein</topology>
    </subcellularLocation>
</comment>
<evidence type="ECO:0000256" key="6">
    <source>
        <dbReference type="SAM" id="Phobius"/>
    </source>
</evidence>
<evidence type="ECO:0000313" key="9">
    <source>
        <dbReference type="Proteomes" id="UP000249166"/>
    </source>
</evidence>
<keyword evidence="3 6" id="KW-0812">Transmembrane</keyword>
<dbReference type="OrthoDB" id="9814237at2"/>
<feature type="transmembrane region" description="Helical" evidence="6">
    <location>
        <begin position="118"/>
        <end position="138"/>
    </location>
</feature>
<feature type="transmembrane region" description="Helical" evidence="6">
    <location>
        <begin position="192"/>
        <end position="214"/>
    </location>
</feature>
<dbReference type="EMBL" id="QLNP01000074">
    <property type="protein sequence ID" value="RAM37387.1"/>
    <property type="molecule type" value="Genomic_DNA"/>
</dbReference>
<evidence type="ECO:0000256" key="2">
    <source>
        <dbReference type="ARBA" id="ARBA00022475"/>
    </source>
</evidence>
<dbReference type="CDD" id="cd17324">
    <property type="entry name" value="MFS_NepI_like"/>
    <property type="match status" value="1"/>
</dbReference>
<dbReference type="InterPro" id="IPR050189">
    <property type="entry name" value="MFS_Efflux_Transporters"/>
</dbReference>